<evidence type="ECO:0000313" key="1">
    <source>
        <dbReference type="EMBL" id="CAB4303150.1"/>
    </source>
</evidence>
<keyword evidence="2" id="KW-1185">Reference proteome</keyword>
<evidence type="ECO:0000313" key="2">
    <source>
        <dbReference type="Proteomes" id="UP000507245"/>
    </source>
</evidence>
<dbReference type="EMBL" id="CAEKKB010000003">
    <property type="protein sequence ID" value="CAB4303150.1"/>
    <property type="molecule type" value="Genomic_DNA"/>
</dbReference>
<dbReference type="AlphaFoldDB" id="A0A6J5WN87"/>
<proteinExistence type="predicted"/>
<dbReference type="Proteomes" id="UP000507245">
    <property type="component" value="Unassembled WGS sequence"/>
</dbReference>
<reference evidence="2" key="1">
    <citation type="journal article" date="2020" name="Genome Biol.">
        <title>Gamete binning: chromosome-level and haplotype-resolved genome assembly enabled by high-throughput single-cell sequencing of gamete genomes.</title>
        <authorList>
            <person name="Campoy J.A."/>
            <person name="Sun H."/>
            <person name="Goel M."/>
            <person name="Jiao W.-B."/>
            <person name="Folz-Donahue K."/>
            <person name="Wang N."/>
            <person name="Rubio M."/>
            <person name="Liu C."/>
            <person name="Kukat C."/>
            <person name="Ruiz D."/>
            <person name="Huettel B."/>
            <person name="Schneeberger K."/>
        </authorList>
    </citation>
    <scope>NUCLEOTIDE SEQUENCE [LARGE SCALE GENOMIC DNA]</scope>
    <source>
        <strain evidence="2">cv. Rojo Pasion</strain>
    </source>
</reference>
<sequence length="91" mass="10121">MFNASCTIVENLIKDGATNSIRGGKQLQQSRFRDVRVLEGEGWGQGWFHIRGVMSLGKGKVGCLQTVVVRWSGLFACGGCEVVCIVYRRWL</sequence>
<protein>
    <submittedName>
        <fullName evidence="1">Uncharacterized protein</fullName>
    </submittedName>
</protein>
<organism evidence="1 2">
    <name type="scientific">Prunus armeniaca</name>
    <name type="common">Apricot</name>
    <name type="synonym">Armeniaca vulgaris</name>
    <dbReference type="NCBI Taxonomy" id="36596"/>
    <lineage>
        <taxon>Eukaryota</taxon>
        <taxon>Viridiplantae</taxon>
        <taxon>Streptophyta</taxon>
        <taxon>Embryophyta</taxon>
        <taxon>Tracheophyta</taxon>
        <taxon>Spermatophyta</taxon>
        <taxon>Magnoliopsida</taxon>
        <taxon>eudicotyledons</taxon>
        <taxon>Gunneridae</taxon>
        <taxon>Pentapetalae</taxon>
        <taxon>rosids</taxon>
        <taxon>fabids</taxon>
        <taxon>Rosales</taxon>
        <taxon>Rosaceae</taxon>
        <taxon>Amygdaloideae</taxon>
        <taxon>Amygdaleae</taxon>
        <taxon>Prunus</taxon>
    </lineage>
</organism>
<name>A0A6J5WN87_PRUAR</name>
<accession>A0A6J5WN87</accession>
<gene>
    <name evidence="1" type="ORF">ORAREDHAP_LOCUS19167</name>
</gene>